<evidence type="ECO:0000313" key="1">
    <source>
        <dbReference type="EMBL" id="EAX98347.1"/>
    </source>
</evidence>
<reference evidence="1" key="2">
    <citation type="journal article" date="2007" name="Science">
        <title>Draft genome sequence of the sexually transmitted pathogen Trichomonas vaginalis.</title>
        <authorList>
            <person name="Carlton J.M."/>
            <person name="Hirt R.P."/>
            <person name="Silva J.C."/>
            <person name="Delcher A.L."/>
            <person name="Schatz M."/>
            <person name="Zhao Q."/>
            <person name="Wortman J.R."/>
            <person name="Bidwell S.L."/>
            <person name="Alsmark U.C.M."/>
            <person name="Besteiro S."/>
            <person name="Sicheritz-Ponten T."/>
            <person name="Noel C.J."/>
            <person name="Dacks J.B."/>
            <person name="Foster P.G."/>
            <person name="Simillion C."/>
            <person name="Van de Peer Y."/>
            <person name="Miranda-Saavedra D."/>
            <person name="Barton G.J."/>
            <person name="Westrop G.D."/>
            <person name="Mueller S."/>
            <person name="Dessi D."/>
            <person name="Fiori P.L."/>
            <person name="Ren Q."/>
            <person name="Paulsen I."/>
            <person name="Zhang H."/>
            <person name="Bastida-Corcuera F.D."/>
            <person name="Simoes-Barbosa A."/>
            <person name="Brown M.T."/>
            <person name="Hayes R.D."/>
            <person name="Mukherjee M."/>
            <person name="Okumura C.Y."/>
            <person name="Schneider R."/>
            <person name="Smith A.J."/>
            <person name="Vanacova S."/>
            <person name="Villalvazo M."/>
            <person name="Haas B.J."/>
            <person name="Pertea M."/>
            <person name="Feldblyum T.V."/>
            <person name="Utterback T.R."/>
            <person name="Shu C.L."/>
            <person name="Osoegawa K."/>
            <person name="de Jong P.J."/>
            <person name="Hrdy I."/>
            <person name="Horvathova L."/>
            <person name="Zubacova Z."/>
            <person name="Dolezal P."/>
            <person name="Malik S.B."/>
            <person name="Logsdon J.M. Jr."/>
            <person name="Henze K."/>
            <person name="Gupta A."/>
            <person name="Wang C.C."/>
            <person name="Dunne R.L."/>
            <person name="Upcroft J.A."/>
            <person name="Upcroft P."/>
            <person name="White O."/>
            <person name="Salzberg S.L."/>
            <person name="Tang P."/>
            <person name="Chiu C.-H."/>
            <person name="Lee Y.-S."/>
            <person name="Embley T.M."/>
            <person name="Coombs G.H."/>
            <person name="Mottram J.C."/>
            <person name="Tachezy J."/>
            <person name="Fraser-Liggett C.M."/>
            <person name="Johnson P.J."/>
        </authorList>
    </citation>
    <scope>NUCLEOTIDE SEQUENCE [LARGE SCALE GENOMIC DNA]</scope>
    <source>
        <strain evidence="1">G3</strain>
    </source>
</reference>
<organism evidence="1 2">
    <name type="scientific">Trichomonas vaginalis (strain ATCC PRA-98 / G3)</name>
    <dbReference type="NCBI Taxonomy" id="412133"/>
    <lineage>
        <taxon>Eukaryota</taxon>
        <taxon>Metamonada</taxon>
        <taxon>Parabasalia</taxon>
        <taxon>Trichomonadida</taxon>
        <taxon>Trichomonadidae</taxon>
        <taxon>Trichomonas</taxon>
    </lineage>
</organism>
<dbReference type="KEGG" id="tva:4756144"/>
<protein>
    <recommendedName>
        <fullName evidence="3">Leucine Rich Repeat family protein</fullName>
    </recommendedName>
</protein>
<dbReference type="SMR" id="A2F9U9"/>
<dbReference type="OrthoDB" id="272149at2759"/>
<dbReference type="STRING" id="5722.A2F9U9"/>
<dbReference type="InterPro" id="IPR032675">
    <property type="entry name" value="LRR_dom_sf"/>
</dbReference>
<dbReference type="Proteomes" id="UP000001542">
    <property type="component" value="Unassembled WGS sequence"/>
</dbReference>
<evidence type="ECO:0008006" key="3">
    <source>
        <dbReference type="Google" id="ProtNLM"/>
    </source>
</evidence>
<dbReference type="Gene3D" id="3.80.10.10">
    <property type="entry name" value="Ribonuclease Inhibitor"/>
    <property type="match status" value="1"/>
</dbReference>
<evidence type="ECO:0000313" key="2">
    <source>
        <dbReference type="Proteomes" id="UP000001542"/>
    </source>
</evidence>
<dbReference type="VEuPathDB" id="TrichDB:TVAGG3_1058210"/>
<sequence>MKNITLKTTSRAHKTLLSGKYRQAKQEIISAYDRTIDGTTDYSNIGLLQLNSIEVPSTTQNLLLNGNPIKSLEGLGNTINIHFLNIDNTEFESFRNFPQFPNLVSISLSQTPITKNPAFKSGLIILIPSLKKINGELVTRAERKIAESFNEKTPLLLRNGWTPSLHPPNEQETYHILNRLLATRKIISSSRNLNSKECVTSQPAHTKTLRAYLDLSIKKKQLEIAQLNQQIEDS</sequence>
<proteinExistence type="predicted"/>
<reference evidence="1" key="1">
    <citation type="submission" date="2006-10" db="EMBL/GenBank/DDBJ databases">
        <authorList>
            <person name="Amadeo P."/>
            <person name="Zhao Q."/>
            <person name="Wortman J."/>
            <person name="Fraser-Liggett C."/>
            <person name="Carlton J."/>
        </authorList>
    </citation>
    <scope>NUCLEOTIDE SEQUENCE</scope>
    <source>
        <strain evidence="1">G3</strain>
    </source>
</reference>
<name>A2F9U9_TRIV3</name>
<dbReference type="SUPFAM" id="SSF52058">
    <property type="entry name" value="L domain-like"/>
    <property type="match status" value="1"/>
</dbReference>
<dbReference type="VEuPathDB" id="TrichDB:TVAG_177170"/>
<dbReference type="RefSeq" id="XP_001311277.1">
    <property type="nucleotide sequence ID" value="XM_001311276.1"/>
</dbReference>
<dbReference type="InParanoid" id="A2F9U9"/>
<dbReference type="AlphaFoldDB" id="A2F9U9"/>
<accession>A2F9U9</accession>
<keyword evidence="2" id="KW-1185">Reference proteome</keyword>
<gene>
    <name evidence="1" type="ORF">TVAG_177170</name>
</gene>
<dbReference type="EMBL" id="DS113680">
    <property type="protein sequence ID" value="EAX98347.1"/>
    <property type="molecule type" value="Genomic_DNA"/>
</dbReference>